<comment type="caution">
    <text evidence="1">The sequence shown here is derived from an EMBL/GenBank/DDBJ whole genome shotgun (WGS) entry which is preliminary data.</text>
</comment>
<dbReference type="SUPFAM" id="SSF51430">
    <property type="entry name" value="NAD(P)-linked oxidoreductase"/>
    <property type="match status" value="1"/>
</dbReference>
<evidence type="ECO:0000313" key="2">
    <source>
        <dbReference type="Proteomes" id="UP000019254"/>
    </source>
</evidence>
<evidence type="ECO:0000313" key="1">
    <source>
        <dbReference type="EMBL" id="EUJ30892.1"/>
    </source>
</evidence>
<sequence length="53" mass="5762">MAKRVEIGKTGLRVTPIGFGANTIGAHNLFQNIDEEVSRETIRVALAEGADFF</sequence>
<dbReference type="AlphaFoldDB" id="W7C0Z5"/>
<gene>
    <name evidence="1" type="ORF">PCORN_07735</name>
</gene>
<dbReference type="Proteomes" id="UP000019254">
    <property type="component" value="Unassembled WGS sequence"/>
</dbReference>
<organism evidence="1 2">
    <name type="scientific">Listeria cornellensis FSL F6-0969</name>
    <dbReference type="NCBI Taxonomy" id="1265820"/>
    <lineage>
        <taxon>Bacteria</taxon>
        <taxon>Bacillati</taxon>
        <taxon>Bacillota</taxon>
        <taxon>Bacilli</taxon>
        <taxon>Bacillales</taxon>
        <taxon>Listeriaceae</taxon>
        <taxon>Listeria</taxon>
    </lineage>
</organism>
<protein>
    <submittedName>
        <fullName evidence="1">Aldo/keto reductase</fullName>
    </submittedName>
</protein>
<reference evidence="1 2" key="1">
    <citation type="journal article" date="2014" name="Int. J. Syst. Evol. Microbiol.">
        <title>Listeria floridensis sp. nov., Listeria aquatica sp. nov., Listeria cornellensis sp. nov., Listeria riparia sp. nov. and Listeria grandensis sp. nov., from agricultural and natural environments.</title>
        <authorList>
            <person name="den Bakker H.C."/>
            <person name="Warchocki S."/>
            <person name="Wright E.M."/>
            <person name="Allred A.F."/>
            <person name="Ahlstrom C."/>
            <person name="Manuel C.S."/>
            <person name="Stasiewicz M.J."/>
            <person name="Burrell A."/>
            <person name="Roof S."/>
            <person name="Strawn L."/>
            <person name="Fortes E.D."/>
            <person name="Nightingale K.K."/>
            <person name="Kephart D."/>
            <person name="Wiedmann M."/>
        </authorList>
    </citation>
    <scope>NUCLEOTIDE SEQUENCE [LARGE SCALE GENOMIC DNA]</scope>
    <source>
        <strain evidence="2">FSL F6-969</strain>
    </source>
</reference>
<accession>W7C0Z5</accession>
<dbReference type="STRING" id="1265820.PCORN_07735"/>
<dbReference type="PATRIC" id="fig|1265820.5.peg.1513"/>
<dbReference type="InterPro" id="IPR036812">
    <property type="entry name" value="NAD(P)_OxRdtase_dom_sf"/>
</dbReference>
<proteinExistence type="predicted"/>
<dbReference type="Gene3D" id="3.20.20.100">
    <property type="entry name" value="NADP-dependent oxidoreductase domain"/>
    <property type="match status" value="1"/>
</dbReference>
<name>W7C0Z5_9LIST</name>
<dbReference type="EMBL" id="AODE01000014">
    <property type="protein sequence ID" value="EUJ30892.1"/>
    <property type="molecule type" value="Genomic_DNA"/>
</dbReference>
<keyword evidence="2" id="KW-1185">Reference proteome</keyword>